<dbReference type="EMBL" id="DTHO01000002">
    <property type="protein sequence ID" value="HGG98886.1"/>
    <property type="molecule type" value="Genomic_DNA"/>
</dbReference>
<evidence type="ECO:0000256" key="2">
    <source>
        <dbReference type="ARBA" id="ARBA00022803"/>
    </source>
</evidence>
<dbReference type="InterPro" id="IPR011050">
    <property type="entry name" value="Pectin_lyase_fold/virulence"/>
</dbReference>
<comment type="caution">
    <text evidence="6">The sequence shown here is derived from an EMBL/GenBank/DDBJ whole genome shotgun (WGS) entry which is preliminary data.</text>
</comment>
<protein>
    <submittedName>
        <fullName evidence="6">Tetratricopeptide repeat protein</fullName>
    </submittedName>
</protein>
<dbReference type="InterPro" id="IPR008517">
    <property type="entry name" value="GNA1162-like"/>
</dbReference>
<dbReference type="Gene3D" id="2.60.40.10">
    <property type="entry name" value="Immunoglobulins"/>
    <property type="match status" value="1"/>
</dbReference>
<dbReference type="InterPro" id="IPR013783">
    <property type="entry name" value="Ig-like_fold"/>
</dbReference>
<dbReference type="Pfam" id="PF05048">
    <property type="entry name" value="NosD"/>
    <property type="match status" value="1"/>
</dbReference>
<evidence type="ECO:0000256" key="4">
    <source>
        <dbReference type="SAM" id="SignalP"/>
    </source>
</evidence>
<organism evidence="6">
    <name type="scientific">Thermodesulfovibrio aggregans</name>
    <dbReference type="NCBI Taxonomy" id="86166"/>
    <lineage>
        <taxon>Bacteria</taxon>
        <taxon>Pseudomonadati</taxon>
        <taxon>Nitrospirota</taxon>
        <taxon>Thermodesulfovibrionia</taxon>
        <taxon>Thermodesulfovibrionales</taxon>
        <taxon>Thermodesulfovibrionaceae</taxon>
        <taxon>Thermodesulfovibrio</taxon>
    </lineage>
</organism>
<dbReference type="SUPFAM" id="SSF49265">
    <property type="entry name" value="Fibronectin type III"/>
    <property type="match status" value="1"/>
</dbReference>
<dbReference type="InterPro" id="IPR019734">
    <property type="entry name" value="TPR_rpt"/>
</dbReference>
<dbReference type="InterPro" id="IPR007742">
    <property type="entry name" value="NosD_dom"/>
</dbReference>
<dbReference type="Gene3D" id="3.40.50.10610">
    <property type="entry name" value="ABC-type transport auxiliary lipoprotein component"/>
    <property type="match status" value="1"/>
</dbReference>
<feature type="repeat" description="TPR" evidence="3">
    <location>
        <begin position="678"/>
        <end position="711"/>
    </location>
</feature>
<dbReference type="SUPFAM" id="SSF48452">
    <property type="entry name" value="TPR-like"/>
    <property type="match status" value="1"/>
</dbReference>
<dbReference type="InterPro" id="IPR051012">
    <property type="entry name" value="CellSynth/LPSAsmb/PSIAsmb"/>
</dbReference>
<feature type="repeat" description="TPR" evidence="3">
    <location>
        <begin position="712"/>
        <end position="745"/>
    </location>
</feature>
<evidence type="ECO:0000313" key="6">
    <source>
        <dbReference type="EMBL" id="HGG98886.1"/>
    </source>
</evidence>
<dbReference type="PANTHER" id="PTHR45586:SF1">
    <property type="entry name" value="LIPOPOLYSACCHARIDE ASSEMBLY PROTEIN B"/>
    <property type="match status" value="1"/>
</dbReference>
<dbReference type="PANTHER" id="PTHR45586">
    <property type="entry name" value="TPR REPEAT-CONTAINING PROTEIN PA4667"/>
    <property type="match status" value="1"/>
</dbReference>
<dbReference type="Gene3D" id="1.25.40.10">
    <property type="entry name" value="Tetratricopeptide repeat domain"/>
    <property type="match status" value="1"/>
</dbReference>
<gene>
    <name evidence="6" type="ORF">ENV75_00285</name>
</gene>
<dbReference type="InterPro" id="IPR036116">
    <property type="entry name" value="FN3_sf"/>
</dbReference>
<keyword evidence="2 3" id="KW-0802">TPR repeat</keyword>
<feature type="chain" id="PRO_5028348098" evidence="4">
    <location>
        <begin position="19"/>
        <end position="757"/>
    </location>
</feature>
<evidence type="ECO:0000259" key="5">
    <source>
        <dbReference type="Pfam" id="PF05048"/>
    </source>
</evidence>
<keyword evidence="4" id="KW-0732">Signal</keyword>
<dbReference type="PROSITE" id="PS51257">
    <property type="entry name" value="PROKAR_LIPOPROTEIN"/>
    <property type="match status" value="1"/>
</dbReference>
<dbReference type="PROSITE" id="PS50293">
    <property type="entry name" value="TPR_REGION"/>
    <property type="match status" value="1"/>
</dbReference>
<dbReference type="PROSITE" id="PS50005">
    <property type="entry name" value="TPR"/>
    <property type="match status" value="2"/>
</dbReference>
<dbReference type="InterPro" id="IPR011990">
    <property type="entry name" value="TPR-like_helical_dom_sf"/>
</dbReference>
<accession>A0A7C4EKR0</accession>
<proteinExistence type="predicted"/>
<keyword evidence="1" id="KW-0677">Repeat</keyword>
<dbReference type="InterPro" id="IPR013105">
    <property type="entry name" value="TPR_2"/>
</dbReference>
<name>A0A7C4EKR0_9BACT</name>
<evidence type="ECO:0000256" key="1">
    <source>
        <dbReference type="ARBA" id="ARBA00022737"/>
    </source>
</evidence>
<reference evidence="6" key="1">
    <citation type="journal article" date="2020" name="mSystems">
        <title>Genome- and Community-Level Interaction Insights into Carbon Utilization and Element Cycling Functions of Hydrothermarchaeota in Hydrothermal Sediment.</title>
        <authorList>
            <person name="Zhou Z."/>
            <person name="Liu Y."/>
            <person name="Xu W."/>
            <person name="Pan J."/>
            <person name="Luo Z.H."/>
            <person name="Li M."/>
        </authorList>
    </citation>
    <scope>NUCLEOTIDE SEQUENCE [LARGE SCALE GENOMIC DNA]</scope>
    <source>
        <strain evidence="6">SpSt-788</strain>
    </source>
</reference>
<feature type="domain" description="Periplasmic copper-binding protein NosD beta helix" evidence="5">
    <location>
        <begin position="475"/>
        <end position="601"/>
    </location>
</feature>
<dbReference type="Pfam" id="PF05643">
    <property type="entry name" value="GNA1162-like"/>
    <property type="match status" value="1"/>
</dbReference>
<dbReference type="SUPFAM" id="SSF51126">
    <property type="entry name" value="Pectin lyase-like"/>
    <property type="match status" value="1"/>
</dbReference>
<dbReference type="Pfam" id="PF07719">
    <property type="entry name" value="TPR_2"/>
    <property type="match status" value="1"/>
</dbReference>
<dbReference type="Pfam" id="PF13432">
    <property type="entry name" value="TPR_16"/>
    <property type="match status" value="1"/>
</dbReference>
<feature type="signal peptide" evidence="4">
    <location>
        <begin position="1"/>
        <end position="18"/>
    </location>
</feature>
<dbReference type="SMART" id="SM00028">
    <property type="entry name" value="TPR"/>
    <property type="match status" value="2"/>
</dbReference>
<evidence type="ECO:0000256" key="3">
    <source>
        <dbReference type="PROSITE-ProRule" id="PRU00339"/>
    </source>
</evidence>
<dbReference type="AlphaFoldDB" id="A0A7C4EKR0"/>
<sequence length="757" mass="85555">MKKIFFSLFFLLFLFSCAPVSEIKKETPEVTLADEELPKTVAVLPFENKTEEKGIANQVRKSFYNHFSSKPYRDIELSIVDEKIIQLERQTGKSILEIPPQEVCRALGCDGLIYGKVTDYKKIYAVAYSQLGIEAEVWMINTRTGKEVFRIKDSVRYHEGGVPLSPLSAVMTAISTAMNIRDIQQVRMINELCYKFNEKIPSPTGIVEERPVIKEVLTNVKESPFGKGKVIQVGLEGDRGMVATFDIGNFKKGIPMKETQPGIYIGEYVVLPGDNVKEAPVIVSLRKPAGYETQWIDVSGFVTIDTTPPPQVKGLKAKGFYDRIELSWEPLRDVTDLKGYKILRSQQPLTGFEEIGKVEFNHFEDRAVEHGKTYYYRVIAFDTAGNESEIQDAVKSSLTTKEPRSLSGTAEKDTVLSGTYIIRQDFIIPKGLTLTIEPETRLMFAENASLVVYGKINVNAKDAPVEFLSLNDKKWKGIMIENGYANMNGFIIKNAITGISSSSSEGLIENGIITQCDRGILVASVPAPVFKNLTISDNRMGIELLKTSSNIQTSNIFQNETGIKINGFSGEIMDNNIYDNTVNVHSETPVKLDKNYFGSINIDEMKIKNVQISKVYDKRLPDGRVVDAISNPYSNLSQEERQKKATEYLIEAGNYFRQRNYGKAVKLFEETLKAQPSPEVYYYLALSYQEMKEDDNALKYLKEGIEKFPKDPTLQKSLGLMYYQMGKEEEAKKLFEEVLRLNPEDRQVKFLIERMGK</sequence>
<dbReference type="Gene3D" id="2.160.20.10">
    <property type="entry name" value="Single-stranded right-handed beta-helix, Pectin lyase-like"/>
    <property type="match status" value="1"/>
</dbReference>
<dbReference type="InterPro" id="IPR012334">
    <property type="entry name" value="Pectin_lyas_fold"/>
</dbReference>